<keyword evidence="3" id="KW-1185">Reference proteome</keyword>
<gene>
    <name evidence="2" type="ORF">HH214_10445</name>
</gene>
<evidence type="ECO:0000313" key="3">
    <source>
        <dbReference type="Proteomes" id="UP000503278"/>
    </source>
</evidence>
<accession>A0A7L5DYP6</accession>
<proteinExistence type="predicted"/>
<dbReference type="Proteomes" id="UP000503278">
    <property type="component" value="Chromosome"/>
</dbReference>
<organism evidence="2 3">
    <name type="scientific">Mucilaginibacter robiniae</name>
    <dbReference type="NCBI Taxonomy" id="2728022"/>
    <lineage>
        <taxon>Bacteria</taxon>
        <taxon>Pseudomonadati</taxon>
        <taxon>Bacteroidota</taxon>
        <taxon>Sphingobacteriia</taxon>
        <taxon>Sphingobacteriales</taxon>
        <taxon>Sphingobacteriaceae</taxon>
        <taxon>Mucilaginibacter</taxon>
    </lineage>
</organism>
<evidence type="ECO:0000313" key="2">
    <source>
        <dbReference type="EMBL" id="QJD96252.1"/>
    </source>
</evidence>
<evidence type="ECO:0000259" key="1">
    <source>
        <dbReference type="Pfam" id="PF20283"/>
    </source>
</evidence>
<dbReference type="Pfam" id="PF20283">
    <property type="entry name" value="CTD7"/>
    <property type="match status" value="1"/>
</dbReference>
<feature type="domain" description="ABC-three component systems C-terminal" evidence="1">
    <location>
        <begin position="258"/>
        <end position="376"/>
    </location>
</feature>
<dbReference type="KEGG" id="mrob:HH214_10445"/>
<sequence>MANNAPGQLLGFSLQYPRALWHLLNCSQDHKVCLEVIGDVGVLQPDNGVVSEEDKSSQVSNPVTDKSIDLWKTLSNWVKAVIEGEIDADKTKFLLYTNKKGRKGIVDSFHAAKDIASAKTAVHAAWKNLAKIKSDHEIHKYIEFLKSNEDILSDIVSNFEFQIGSSNGSEEVRKAIRAKHVSDSQVEYIEHALLGWLHTNVTKKLSNKEDAIVSWNEFDAYASVVFGSARRRELIDFTLQYPLEHSDVKKQKLERPPYIRQLEAIKGDDDDIQQAVTDFLKAKVNRFKWIEQELIDEPAAREFEEKLTDYWKSQKKMVNITHPGLGEEEKGQLVYNQCRIRQQVIKNQDPPPATIAGTYHLMSNSFTIGWHPKWEESFINNKSQENE</sequence>
<dbReference type="AlphaFoldDB" id="A0A7L5DYP6"/>
<name>A0A7L5DYP6_9SPHI</name>
<dbReference type="EMBL" id="CP051682">
    <property type="protein sequence ID" value="QJD96252.1"/>
    <property type="molecule type" value="Genomic_DNA"/>
</dbReference>
<protein>
    <recommendedName>
        <fullName evidence="1">ABC-three component systems C-terminal domain-containing protein</fullName>
    </recommendedName>
</protein>
<dbReference type="InterPro" id="IPR046913">
    <property type="entry name" value="ABC-3C_CTD7"/>
</dbReference>
<dbReference type="RefSeq" id="WP_169607454.1">
    <property type="nucleotide sequence ID" value="NZ_CP051682.1"/>
</dbReference>
<reference evidence="2 3" key="1">
    <citation type="submission" date="2020-04" db="EMBL/GenBank/DDBJ databases">
        <title>Genome sequencing of novel species.</title>
        <authorList>
            <person name="Heo J."/>
            <person name="Kim S.-J."/>
            <person name="Kim J.-S."/>
            <person name="Hong S.-B."/>
            <person name="Kwon S.-W."/>
        </authorList>
    </citation>
    <scope>NUCLEOTIDE SEQUENCE [LARGE SCALE GENOMIC DNA]</scope>
    <source>
        <strain evidence="2 3">F39-2</strain>
    </source>
</reference>